<gene>
    <name evidence="11" type="ORF">Q4535_00020</name>
</gene>
<dbReference type="Pfam" id="PF00528">
    <property type="entry name" value="BPD_transp_1"/>
    <property type="match status" value="1"/>
</dbReference>
<evidence type="ECO:0000256" key="8">
    <source>
        <dbReference type="RuleBase" id="RU363032"/>
    </source>
</evidence>
<dbReference type="EMBL" id="JAUORK010000001">
    <property type="protein sequence ID" value="MDO6670490.1"/>
    <property type="molecule type" value="Genomic_DNA"/>
</dbReference>
<dbReference type="SUPFAM" id="SSF161098">
    <property type="entry name" value="MetI-like"/>
    <property type="match status" value="1"/>
</dbReference>
<organism evidence="11 12">
    <name type="scientific">Cobetia amphilecti</name>
    <dbReference type="NCBI Taxonomy" id="1055104"/>
    <lineage>
        <taxon>Bacteria</taxon>
        <taxon>Pseudomonadati</taxon>
        <taxon>Pseudomonadota</taxon>
        <taxon>Gammaproteobacteria</taxon>
        <taxon>Oceanospirillales</taxon>
        <taxon>Halomonadaceae</taxon>
        <taxon>Cobetia</taxon>
    </lineage>
</organism>
<dbReference type="PANTHER" id="PTHR32243:SF18">
    <property type="entry name" value="INNER MEMBRANE ABC TRANSPORTER PERMEASE PROTEIN YCJP"/>
    <property type="match status" value="1"/>
</dbReference>
<feature type="transmembrane region" description="Helical" evidence="8">
    <location>
        <begin position="45"/>
        <end position="67"/>
    </location>
</feature>
<dbReference type="GO" id="GO:0005886">
    <property type="term" value="C:plasma membrane"/>
    <property type="evidence" value="ECO:0007669"/>
    <property type="project" value="UniProtKB-SubCell"/>
</dbReference>
<dbReference type="PROSITE" id="PS50928">
    <property type="entry name" value="ABC_TM1"/>
    <property type="match status" value="1"/>
</dbReference>
<keyword evidence="5 8" id="KW-0812">Transmembrane</keyword>
<keyword evidence="3 8" id="KW-0813">Transport</keyword>
<comment type="caution">
    <text evidence="11">The sequence shown here is derived from an EMBL/GenBank/DDBJ whole genome shotgun (WGS) entry which is preliminary data.</text>
</comment>
<name>A0AAP4WTZ7_9GAMM</name>
<evidence type="ECO:0000256" key="5">
    <source>
        <dbReference type="ARBA" id="ARBA00022692"/>
    </source>
</evidence>
<evidence type="ECO:0000259" key="10">
    <source>
        <dbReference type="PROSITE" id="PS50928"/>
    </source>
</evidence>
<keyword evidence="4" id="KW-1003">Cell membrane</keyword>
<dbReference type="Proteomes" id="UP001170481">
    <property type="component" value="Unassembled WGS sequence"/>
</dbReference>
<evidence type="ECO:0000256" key="1">
    <source>
        <dbReference type="ARBA" id="ARBA00004651"/>
    </source>
</evidence>
<feature type="transmembrane region" description="Helical" evidence="8">
    <location>
        <begin position="221"/>
        <end position="242"/>
    </location>
</feature>
<keyword evidence="7 8" id="KW-0472">Membrane</keyword>
<evidence type="ECO:0000256" key="6">
    <source>
        <dbReference type="ARBA" id="ARBA00022989"/>
    </source>
</evidence>
<dbReference type="InterPro" id="IPR035906">
    <property type="entry name" value="MetI-like_sf"/>
</dbReference>
<dbReference type="InterPro" id="IPR000515">
    <property type="entry name" value="MetI-like"/>
</dbReference>
<sequence length="305" mass="33168">MKSSSSEAVMPSSLSSRASASSADSSRQVAQTAHKPRRNDMAWKWLFRAGVSILVLWVLVPIALLMLNSVSTPEQITGWPKTLTPALSFETLDFFWHYQGVISALGNSLLAAVFTMVIAIVLGAPAGYALARFVFPGMNAYRMIIILSRAFPMPLLALPLAVIFIQVGIDDSILGLAMVHATLALPFAVLITSSLFMGIPVELEEAAWLMGCNRWQAFRRVVLPLAAPGITASAVFAFVISWNEVFASAILTVENRTLTAFLVQSLSESPAEIKYAGGLILVVPALLFLFAIRKYLFSMWGISNR</sequence>
<dbReference type="AlphaFoldDB" id="A0AAP4WTZ7"/>
<evidence type="ECO:0000256" key="3">
    <source>
        <dbReference type="ARBA" id="ARBA00022448"/>
    </source>
</evidence>
<dbReference type="InterPro" id="IPR050901">
    <property type="entry name" value="BP-dep_ABC_trans_perm"/>
</dbReference>
<evidence type="ECO:0000256" key="4">
    <source>
        <dbReference type="ARBA" id="ARBA00022475"/>
    </source>
</evidence>
<reference evidence="11" key="1">
    <citation type="submission" date="2023-07" db="EMBL/GenBank/DDBJ databases">
        <title>Genome content predicts the carbon catabolic preferences of heterotrophic bacteria.</title>
        <authorList>
            <person name="Gralka M."/>
        </authorList>
    </citation>
    <scope>NUCLEOTIDE SEQUENCE</scope>
    <source>
        <strain evidence="11">C2R13</strain>
    </source>
</reference>
<evidence type="ECO:0000256" key="9">
    <source>
        <dbReference type="SAM" id="MobiDB-lite"/>
    </source>
</evidence>
<feature type="domain" description="ABC transmembrane type-1" evidence="10">
    <location>
        <begin position="105"/>
        <end position="292"/>
    </location>
</feature>
<dbReference type="RefSeq" id="WP_200906809.1">
    <property type="nucleotide sequence ID" value="NZ_JAUORK010000001.1"/>
</dbReference>
<feature type="region of interest" description="Disordered" evidence="9">
    <location>
        <begin position="1"/>
        <end position="33"/>
    </location>
</feature>
<dbReference type="CDD" id="cd06261">
    <property type="entry name" value="TM_PBP2"/>
    <property type="match status" value="1"/>
</dbReference>
<keyword evidence="6 8" id="KW-1133">Transmembrane helix</keyword>
<feature type="transmembrane region" description="Helical" evidence="8">
    <location>
        <begin position="109"/>
        <end position="131"/>
    </location>
</feature>
<protein>
    <submittedName>
        <fullName evidence="11">Carbohydrate ABC transporter permease</fullName>
    </submittedName>
</protein>
<dbReference type="Gene3D" id="1.10.3720.10">
    <property type="entry name" value="MetI-like"/>
    <property type="match status" value="1"/>
</dbReference>
<evidence type="ECO:0000313" key="11">
    <source>
        <dbReference type="EMBL" id="MDO6670490.1"/>
    </source>
</evidence>
<accession>A0AAP4WTZ7</accession>
<feature type="transmembrane region" description="Helical" evidence="8">
    <location>
        <begin position="275"/>
        <end position="296"/>
    </location>
</feature>
<dbReference type="PANTHER" id="PTHR32243">
    <property type="entry name" value="MALTOSE TRANSPORT SYSTEM PERMEASE-RELATED"/>
    <property type="match status" value="1"/>
</dbReference>
<comment type="similarity">
    <text evidence="2">Belongs to the binding-protein-dependent transport system permease family. MalFG subfamily.</text>
</comment>
<dbReference type="GO" id="GO:0055085">
    <property type="term" value="P:transmembrane transport"/>
    <property type="evidence" value="ECO:0007669"/>
    <property type="project" value="InterPro"/>
</dbReference>
<evidence type="ECO:0000256" key="2">
    <source>
        <dbReference type="ARBA" id="ARBA00009047"/>
    </source>
</evidence>
<feature type="transmembrane region" description="Helical" evidence="8">
    <location>
        <begin position="143"/>
        <end position="167"/>
    </location>
</feature>
<feature type="compositionally biased region" description="Low complexity" evidence="9">
    <location>
        <begin position="12"/>
        <end position="26"/>
    </location>
</feature>
<evidence type="ECO:0000256" key="7">
    <source>
        <dbReference type="ARBA" id="ARBA00023136"/>
    </source>
</evidence>
<proteinExistence type="inferred from homology"/>
<feature type="transmembrane region" description="Helical" evidence="8">
    <location>
        <begin position="173"/>
        <end position="200"/>
    </location>
</feature>
<comment type="subcellular location">
    <subcellularLocation>
        <location evidence="1 8">Cell membrane</location>
        <topology evidence="1 8">Multi-pass membrane protein</topology>
    </subcellularLocation>
</comment>
<evidence type="ECO:0000313" key="12">
    <source>
        <dbReference type="Proteomes" id="UP001170481"/>
    </source>
</evidence>